<reference evidence="1 2" key="1">
    <citation type="journal article" date="2014" name="PLoS Genet.">
        <title>Phylogenetically driven sequencing of extremely halophilic archaea reveals strategies for static and dynamic osmo-response.</title>
        <authorList>
            <person name="Becker E.A."/>
            <person name="Seitzer P.M."/>
            <person name="Tritt A."/>
            <person name="Larsen D."/>
            <person name="Krusor M."/>
            <person name="Yao A.I."/>
            <person name="Wu D."/>
            <person name="Madern D."/>
            <person name="Eisen J.A."/>
            <person name="Darling A.E."/>
            <person name="Facciotti M.T."/>
        </authorList>
    </citation>
    <scope>NUCLEOTIDE SEQUENCE [LARGE SCALE GENOMIC DNA]</scope>
    <source>
        <strain evidence="1 2">DSM 5350</strain>
    </source>
</reference>
<keyword evidence="2" id="KW-1185">Reference proteome</keyword>
<dbReference type="EMBL" id="AOMD01000002">
    <property type="protein sequence ID" value="EMA47938.1"/>
    <property type="molecule type" value="Genomic_DNA"/>
</dbReference>
<comment type="caution">
    <text evidence="1">The sequence shown here is derived from an EMBL/GenBank/DDBJ whole genome shotgun (WGS) entry which is preliminary data.</text>
</comment>
<dbReference type="PATRIC" id="fig|1227455.4.peg.134"/>
<name>M0MRE8_9EURY</name>
<proteinExistence type="predicted"/>
<organism evidence="1 2">
    <name type="scientific">Halococcus saccharolyticus DSM 5350</name>
    <dbReference type="NCBI Taxonomy" id="1227455"/>
    <lineage>
        <taxon>Archaea</taxon>
        <taxon>Methanobacteriati</taxon>
        <taxon>Methanobacteriota</taxon>
        <taxon>Stenosarchaea group</taxon>
        <taxon>Halobacteria</taxon>
        <taxon>Halobacteriales</taxon>
        <taxon>Halococcaceae</taxon>
        <taxon>Halococcus</taxon>
    </lineage>
</organism>
<dbReference type="AlphaFoldDB" id="M0MRE8"/>
<dbReference type="Proteomes" id="UP000011669">
    <property type="component" value="Unassembled WGS sequence"/>
</dbReference>
<protein>
    <submittedName>
        <fullName evidence="1">Uncharacterized protein</fullName>
    </submittedName>
</protein>
<gene>
    <name evidence="1" type="ORF">C449_00660</name>
</gene>
<accession>M0MRE8</accession>
<evidence type="ECO:0000313" key="2">
    <source>
        <dbReference type="Proteomes" id="UP000011669"/>
    </source>
</evidence>
<evidence type="ECO:0000313" key="1">
    <source>
        <dbReference type="EMBL" id="EMA47938.1"/>
    </source>
</evidence>
<dbReference type="STRING" id="1227455.C449_00660"/>
<sequence length="66" mass="7451">MVTMASSAKRDSDDYHCHFCAYDAGTAQEVKAHLLGEHAVEIAADEWGRYVTRRDGDGIDLWRRVP</sequence>
<dbReference type="InParanoid" id="M0MRE8"/>